<feature type="transmembrane region" description="Helical" evidence="7">
    <location>
        <begin position="62"/>
        <end position="85"/>
    </location>
</feature>
<keyword evidence="5 7" id="KW-1133">Transmembrane helix</keyword>
<dbReference type="PROSITE" id="PS50850">
    <property type="entry name" value="MFS"/>
    <property type="match status" value="1"/>
</dbReference>
<accession>A0A5C6E195</accession>
<dbReference type="Pfam" id="PF00083">
    <property type="entry name" value="Sugar_tr"/>
    <property type="match status" value="1"/>
</dbReference>
<feature type="transmembrane region" description="Helical" evidence="7">
    <location>
        <begin position="91"/>
        <end position="112"/>
    </location>
</feature>
<dbReference type="InterPro" id="IPR036259">
    <property type="entry name" value="MFS_trans_sf"/>
</dbReference>
<evidence type="ECO:0000256" key="6">
    <source>
        <dbReference type="ARBA" id="ARBA00023136"/>
    </source>
</evidence>
<dbReference type="GO" id="GO:0022857">
    <property type="term" value="F:transmembrane transporter activity"/>
    <property type="evidence" value="ECO:0007669"/>
    <property type="project" value="InterPro"/>
</dbReference>
<dbReference type="InterPro" id="IPR050820">
    <property type="entry name" value="MFS_Sugar_Transporter"/>
</dbReference>
<proteinExistence type="inferred from homology"/>
<keyword evidence="10" id="KW-1185">Reference proteome</keyword>
<dbReference type="InterPro" id="IPR005828">
    <property type="entry name" value="MFS_sugar_transport-like"/>
</dbReference>
<evidence type="ECO:0000256" key="7">
    <source>
        <dbReference type="SAM" id="Phobius"/>
    </source>
</evidence>
<sequence>MDSLVCCVALFIDQPLSSRQSDSGLIVLLPILLFIACFAFSLGPLTWIVISEIFPNRVRGRAMSVGTFAVWGGCLLVAQTFPWLLEKAGPAFTFWLYAVLVFPAIPLTIWLLPETKGRTLEDIENGWRKHA</sequence>
<dbReference type="GO" id="GO:0016020">
    <property type="term" value="C:membrane"/>
    <property type="evidence" value="ECO:0007669"/>
    <property type="project" value="UniProtKB-SubCell"/>
</dbReference>
<dbReference type="SUPFAM" id="SSF103473">
    <property type="entry name" value="MFS general substrate transporter"/>
    <property type="match status" value="1"/>
</dbReference>
<evidence type="ECO:0000256" key="3">
    <source>
        <dbReference type="ARBA" id="ARBA00022448"/>
    </source>
</evidence>
<feature type="transmembrane region" description="Helical" evidence="7">
    <location>
        <begin position="28"/>
        <end position="50"/>
    </location>
</feature>
<organism evidence="9 10">
    <name type="scientific">Novipirellula artificiosorum</name>
    <dbReference type="NCBI Taxonomy" id="2528016"/>
    <lineage>
        <taxon>Bacteria</taxon>
        <taxon>Pseudomonadati</taxon>
        <taxon>Planctomycetota</taxon>
        <taxon>Planctomycetia</taxon>
        <taxon>Pirellulales</taxon>
        <taxon>Pirellulaceae</taxon>
        <taxon>Novipirellula</taxon>
    </lineage>
</organism>
<keyword evidence="6 7" id="KW-0472">Membrane</keyword>
<evidence type="ECO:0000256" key="5">
    <source>
        <dbReference type="ARBA" id="ARBA00022989"/>
    </source>
</evidence>
<dbReference type="PANTHER" id="PTHR48023">
    <property type="entry name" value="D-XYLOSE-PROTON SYMPORTER-LIKE 2"/>
    <property type="match status" value="1"/>
</dbReference>
<evidence type="ECO:0000313" key="10">
    <source>
        <dbReference type="Proteomes" id="UP000319143"/>
    </source>
</evidence>
<evidence type="ECO:0000256" key="4">
    <source>
        <dbReference type="ARBA" id="ARBA00022692"/>
    </source>
</evidence>
<dbReference type="OrthoDB" id="9783823at2"/>
<dbReference type="Gene3D" id="1.20.1250.20">
    <property type="entry name" value="MFS general substrate transporter like domains"/>
    <property type="match status" value="1"/>
</dbReference>
<dbReference type="InterPro" id="IPR003663">
    <property type="entry name" value="Sugar/inositol_transpt"/>
</dbReference>
<protein>
    <submittedName>
        <fullName evidence="9">Arabinose-proton symporter</fullName>
    </submittedName>
</protein>
<comment type="caution">
    <text evidence="9">The sequence shown here is derived from an EMBL/GenBank/DDBJ whole genome shotgun (WGS) entry which is preliminary data.</text>
</comment>
<gene>
    <name evidence="9" type="primary">araE</name>
    <name evidence="9" type="ORF">Poly41_09390</name>
</gene>
<evidence type="ECO:0000259" key="8">
    <source>
        <dbReference type="PROSITE" id="PS50850"/>
    </source>
</evidence>
<dbReference type="AlphaFoldDB" id="A0A5C6E195"/>
<dbReference type="EMBL" id="SJPV01000001">
    <property type="protein sequence ID" value="TWU42640.1"/>
    <property type="molecule type" value="Genomic_DNA"/>
</dbReference>
<comment type="similarity">
    <text evidence="2">Belongs to the major facilitator superfamily. Sugar transporter (TC 2.A.1.1) family.</text>
</comment>
<keyword evidence="3" id="KW-0813">Transport</keyword>
<evidence type="ECO:0000313" key="9">
    <source>
        <dbReference type="EMBL" id="TWU42640.1"/>
    </source>
</evidence>
<dbReference type="Proteomes" id="UP000319143">
    <property type="component" value="Unassembled WGS sequence"/>
</dbReference>
<dbReference type="PANTHER" id="PTHR48023:SF4">
    <property type="entry name" value="D-XYLOSE-PROTON SYMPORTER-LIKE 2"/>
    <property type="match status" value="1"/>
</dbReference>
<dbReference type="RefSeq" id="WP_146524657.1">
    <property type="nucleotide sequence ID" value="NZ_SJPV01000001.1"/>
</dbReference>
<reference evidence="9 10" key="1">
    <citation type="submission" date="2019-02" db="EMBL/GenBank/DDBJ databases">
        <title>Deep-cultivation of Planctomycetes and their phenomic and genomic characterization uncovers novel biology.</title>
        <authorList>
            <person name="Wiegand S."/>
            <person name="Jogler M."/>
            <person name="Boedeker C."/>
            <person name="Pinto D."/>
            <person name="Vollmers J."/>
            <person name="Rivas-Marin E."/>
            <person name="Kohn T."/>
            <person name="Peeters S.H."/>
            <person name="Heuer A."/>
            <person name="Rast P."/>
            <person name="Oberbeckmann S."/>
            <person name="Bunk B."/>
            <person name="Jeske O."/>
            <person name="Meyerdierks A."/>
            <person name="Storesund J.E."/>
            <person name="Kallscheuer N."/>
            <person name="Luecker S."/>
            <person name="Lage O.M."/>
            <person name="Pohl T."/>
            <person name="Merkel B.J."/>
            <person name="Hornburger P."/>
            <person name="Mueller R.-W."/>
            <person name="Bruemmer F."/>
            <person name="Labrenz M."/>
            <person name="Spormann A.M."/>
            <person name="Op Den Camp H."/>
            <person name="Overmann J."/>
            <person name="Amann R."/>
            <person name="Jetten M.S.M."/>
            <person name="Mascher T."/>
            <person name="Medema M.H."/>
            <person name="Devos D.P."/>
            <person name="Kaster A.-K."/>
            <person name="Ovreas L."/>
            <person name="Rohde M."/>
            <person name="Galperin M.Y."/>
            <person name="Jogler C."/>
        </authorList>
    </citation>
    <scope>NUCLEOTIDE SEQUENCE [LARGE SCALE GENOMIC DNA]</scope>
    <source>
        <strain evidence="9 10">Poly41</strain>
    </source>
</reference>
<keyword evidence="4 7" id="KW-0812">Transmembrane</keyword>
<evidence type="ECO:0000256" key="2">
    <source>
        <dbReference type="ARBA" id="ARBA00010992"/>
    </source>
</evidence>
<feature type="domain" description="Major facilitator superfamily (MFS) profile" evidence="8">
    <location>
        <begin position="1"/>
        <end position="116"/>
    </location>
</feature>
<dbReference type="PRINTS" id="PR00171">
    <property type="entry name" value="SUGRTRNSPORT"/>
</dbReference>
<name>A0A5C6E195_9BACT</name>
<dbReference type="InterPro" id="IPR020846">
    <property type="entry name" value="MFS_dom"/>
</dbReference>
<comment type="subcellular location">
    <subcellularLocation>
        <location evidence="1">Membrane</location>
        <topology evidence="1">Multi-pass membrane protein</topology>
    </subcellularLocation>
</comment>
<evidence type="ECO:0000256" key="1">
    <source>
        <dbReference type="ARBA" id="ARBA00004141"/>
    </source>
</evidence>